<dbReference type="EMBL" id="JAIXMP010000053">
    <property type="protein sequence ID" value="KAI9245246.1"/>
    <property type="molecule type" value="Genomic_DNA"/>
</dbReference>
<evidence type="ECO:0000256" key="1">
    <source>
        <dbReference type="SAM" id="MobiDB-lite"/>
    </source>
</evidence>
<evidence type="ECO:0000313" key="3">
    <source>
        <dbReference type="Proteomes" id="UP001209540"/>
    </source>
</evidence>
<accession>A0AAD5JLX2</accession>
<comment type="caution">
    <text evidence="2">The sequence shown here is derived from an EMBL/GenBank/DDBJ whole genome shotgun (WGS) entry which is preliminary data.</text>
</comment>
<reference evidence="2" key="2">
    <citation type="submission" date="2023-02" db="EMBL/GenBank/DDBJ databases">
        <authorList>
            <consortium name="DOE Joint Genome Institute"/>
            <person name="Mondo S.J."/>
            <person name="Chang Y."/>
            <person name="Wang Y."/>
            <person name="Ahrendt S."/>
            <person name="Andreopoulos W."/>
            <person name="Barry K."/>
            <person name="Beard J."/>
            <person name="Benny G.L."/>
            <person name="Blankenship S."/>
            <person name="Bonito G."/>
            <person name="Cuomo C."/>
            <person name="Desiro A."/>
            <person name="Gervers K.A."/>
            <person name="Hundley H."/>
            <person name="Kuo A."/>
            <person name="LaButti K."/>
            <person name="Lang B.F."/>
            <person name="Lipzen A."/>
            <person name="O'Donnell K."/>
            <person name="Pangilinan J."/>
            <person name="Reynolds N."/>
            <person name="Sandor L."/>
            <person name="Smith M.W."/>
            <person name="Tsang A."/>
            <person name="Grigoriev I.V."/>
            <person name="Stajich J.E."/>
            <person name="Spatafora J.W."/>
        </authorList>
    </citation>
    <scope>NUCLEOTIDE SEQUENCE</scope>
    <source>
        <strain evidence="2">RSA 2281</strain>
    </source>
</reference>
<feature type="compositionally biased region" description="Acidic residues" evidence="1">
    <location>
        <begin position="13"/>
        <end position="30"/>
    </location>
</feature>
<proteinExistence type="predicted"/>
<name>A0AAD5JLX2_9FUNG</name>
<feature type="region of interest" description="Disordered" evidence="1">
    <location>
        <begin position="373"/>
        <end position="398"/>
    </location>
</feature>
<dbReference type="AlphaFoldDB" id="A0AAD5JLX2"/>
<dbReference type="Proteomes" id="UP001209540">
    <property type="component" value="Unassembled WGS sequence"/>
</dbReference>
<keyword evidence="3" id="KW-1185">Reference proteome</keyword>
<gene>
    <name evidence="2" type="ORF">BDA99DRAFT_290330</name>
</gene>
<organism evidence="2 3">
    <name type="scientific">Phascolomyces articulosus</name>
    <dbReference type="NCBI Taxonomy" id="60185"/>
    <lineage>
        <taxon>Eukaryota</taxon>
        <taxon>Fungi</taxon>
        <taxon>Fungi incertae sedis</taxon>
        <taxon>Mucoromycota</taxon>
        <taxon>Mucoromycotina</taxon>
        <taxon>Mucoromycetes</taxon>
        <taxon>Mucorales</taxon>
        <taxon>Lichtheimiaceae</taxon>
        <taxon>Phascolomyces</taxon>
    </lineage>
</organism>
<sequence>MIDNNSTPIGINMDEETLTTDNDGDDSESVETERDGKKRKNTKLDLKKFKEEYDKMIDENKWTLSCSGRKVEDVLYILCHSFVVDPWDTTYLTKSVFTKAEIDEIKTWKQKGYPVPEEKCLQYLNQYKQIKNATEARRMIFKAQGWDEDFDRNTNHDLDWIRHSYYTMIRELERGGVDDHTNSETWLLSHIWTSVDRVFDDMELYVLRGENASAASSSRKNKERVPQGEEKLERKRMGRRLDMILRKKKLELGGGEAGKEMDDNDAKLLRERDIKLPKALKDMMMMLKKEKGDIEGVRIAGLLQYGLKMTSITLDVPEKYAHRITRTQNVLVPYTFEDLPNFRKVLYMALSNKAIVLDTLHLLSTPAQDEEVGYDDLSGVMEPPEEDSYQLPDTFSSQ</sequence>
<feature type="region of interest" description="Disordered" evidence="1">
    <location>
        <begin position="1"/>
        <end position="38"/>
    </location>
</feature>
<evidence type="ECO:0000313" key="2">
    <source>
        <dbReference type="EMBL" id="KAI9245246.1"/>
    </source>
</evidence>
<reference evidence="2" key="1">
    <citation type="journal article" date="2022" name="IScience">
        <title>Evolution of zygomycete secretomes and the origins of terrestrial fungal ecologies.</title>
        <authorList>
            <person name="Chang Y."/>
            <person name="Wang Y."/>
            <person name="Mondo S."/>
            <person name="Ahrendt S."/>
            <person name="Andreopoulos W."/>
            <person name="Barry K."/>
            <person name="Beard J."/>
            <person name="Benny G.L."/>
            <person name="Blankenship S."/>
            <person name="Bonito G."/>
            <person name="Cuomo C."/>
            <person name="Desiro A."/>
            <person name="Gervers K.A."/>
            <person name="Hundley H."/>
            <person name="Kuo A."/>
            <person name="LaButti K."/>
            <person name="Lang B.F."/>
            <person name="Lipzen A."/>
            <person name="O'Donnell K."/>
            <person name="Pangilinan J."/>
            <person name="Reynolds N."/>
            <person name="Sandor L."/>
            <person name="Smith M.E."/>
            <person name="Tsang A."/>
            <person name="Grigoriev I.V."/>
            <person name="Stajich J.E."/>
            <person name="Spatafora J.W."/>
        </authorList>
    </citation>
    <scope>NUCLEOTIDE SEQUENCE</scope>
    <source>
        <strain evidence="2">RSA 2281</strain>
    </source>
</reference>
<protein>
    <submittedName>
        <fullName evidence="2">Uncharacterized protein</fullName>
    </submittedName>
</protein>